<gene>
    <name evidence="3" type="primary">LOC108850745</name>
</gene>
<dbReference type="GeneID" id="108850745"/>
<name>A0A6J0N5G9_RAPSA</name>
<reference evidence="3" key="2">
    <citation type="submission" date="2025-08" db="UniProtKB">
        <authorList>
            <consortium name="RefSeq"/>
        </authorList>
    </citation>
    <scope>IDENTIFICATION</scope>
    <source>
        <tissue evidence="3">Leaf</tissue>
    </source>
</reference>
<evidence type="ECO:0000313" key="3">
    <source>
        <dbReference type="RefSeq" id="XP_018479724.2"/>
    </source>
</evidence>
<reference evidence="2" key="1">
    <citation type="journal article" date="2019" name="Database">
        <title>The radish genome database (RadishGD): an integrated information resource for radish genomics.</title>
        <authorList>
            <person name="Yu H.J."/>
            <person name="Baek S."/>
            <person name="Lee Y.J."/>
            <person name="Cho A."/>
            <person name="Mun J.H."/>
        </authorList>
    </citation>
    <scope>NUCLEOTIDE SEQUENCE [LARGE SCALE GENOMIC DNA]</scope>
    <source>
        <strain evidence="2">cv. WK10039</strain>
    </source>
</reference>
<dbReference type="Proteomes" id="UP000504610">
    <property type="component" value="Chromosome 4"/>
</dbReference>
<evidence type="ECO:0000313" key="2">
    <source>
        <dbReference type="Proteomes" id="UP000504610"/>
    </source>
</evidence>
<feature type="compositionally biased region" description="Basic residues" evidence="1">
    <location>
        <begin position="36"/>
        <end position="45"/>
    </location>
</feature>
<protein>
    <submittedName>
        <fullName evidence="3">Uncharacterized protein LOC108850745</fullName>
    </submittedName>
</protein>
<accession>A0A6J0N5G9</accession>
<keyword evidence="2" id="KW-1185">Reference proteome</keyword>
<dbReference type="RefSeq" id="XP_018479724.2">
    <property type="nucleotide sequence ID" value="XM_018624222.2"/>
</dbReference>
<dbReference type="KEGG" id="rsz:108850745"/>
<proteinExistence type="predicted"/>
<feature type="region of interest" description="Disordered" evidence="1">
    <location>
        <begin position="1"/>
        <end position="74"/>
    </location>
</feature>
<organism evidence="2 3">
    <name type="scientific">Raphanus sativus</name>
    <name type="common">Radish</name>
    <name type="synonym">Raphanus raphanistrum var. sativus</name>
    <dbReference type="NCBI Taxonomy" id="3726"/>
    <lineage>
        <taxon>Eukaryota</taxon>
        <taxon>Viridiplantae</taxon>
        <taxon>Streptophyta</taxon>
        <taxon>Embryophyta</taxon>
        <taxon>Tracheophyta</taxon>
        <taxon>Spermatophyta</taxon>
        <taxon>Magnoliopsida</taxon>
        <taxon>eudicotyledons</taxon>
        <taxon>Gunneridae</taxon>
        <taxon>Pentapetalae</taxon>
        <taxon>rosids</taxon>
        <taxon>malvids</taxon>
        <taxon>Brassicales</taxon>
        <taxon>Brassicaceae</taxon>
        <taxon>Brassiceae</taxon>
        <taxon>Raphanus</taxon>
    </lineage>
</organism>
<dbReference type="AlphaFoldDB" id="A0A6J0N5G9"/>
<evidence type="ECO:0000256" key="1">
    <source>
        <dbReference type="SAM" id="MobiDB-lite"/>
    </source>
</evidence>
<sequence length="238" mass="26850">MQPPRRSSRLNRSVSSPSNDEPIWVNDPTPGESSRRSRKRVRRRSPAPPEPTEVAADSVSDDDSGGDNHTDVPIEETLLPKEPRYEESRAVFQAMYEANPEYLRPSKHPLSARFATMAARGRYCILRDKNFVPQQRLVLTNKKLAEVRETVFHSGFIYTVVDSDAFQPTVIREFVANLPDAEERDGGVAMYLRESVVTLSPGLINSLYCIPGSEDDPNWRDENIDKVCSFLSGGRVNR</sequence>